<dbReference type="PANTHER" id="PTHR13589:SF14">
    <property type="entry name" value="CREB-REGULATED TRANSCRIPTION COACTIVATOR 1"/>
    <property type="match status" value="1"/>
</dbReference>
<feature type="region of interest" description="Disordered" evidence="1">
    <location>
        <begin position="116"/>
        <end position="148"/>
    </location>
</feature>
<feature type="compositionally biased region" description="Polar residues" evidence="1">
    <location>
        <begin position="126"/>
        <end position="148"/>
    </location>
</feature>
<reference evidence="4 5" key="1">
    <citation type="submission" date="2019-09" db="EMBL/GenBank/DDBJ databases">
        <title>Bird 10,000 Genomes (B10K) Project - Family phase.</title>
        <authorList>
            <person name="Zhang G."/>
        </authorList>
    </citation>
    <scope>NUCLEOTIDE SEQUENCE [LARGE SCALE GENOMIC DNA]</scope>
    <source>
        <strain evidence="4">B10K-DU-002-60</strain>
        <tissue evidence="4">Muscle</tissue>
    </source>
</reference>
<feature type="compositionally biased region" description="Basic and acidic residues" evidence="1">
    <location>
        <begin position="169"/>
        <end position="183"/>
    </location>
</feature>
<dbReference type="PANTHER" id="PTHR13589">
    <property type="entry name" value="CREB-REGULATED TRANSCRIPTION COACTIVATOR"/>
    <property type="match status" value="1"/>
</dbReference>
<feature type="region of interest" description="Disordered" evidence="1">
    <location>
        <begin position="269"/>
        <end position="311"/>
    </location>
</feature>
<dbReference type="Pfam" id="PF12885">
    <property type="entry name" value="TORC_M"/>
    <property type="match status" value="1"/>
</dbReference>
<evidence type="ECO:0000313" key="5">
    <source>
        <dbReference type="Proteomes" id="UP000532437"/>
    </source>
</evidence>
<feature type="non-terminal residue" evidence="4">
    <location>
        <position position="1"/>
    </location>
</feature>
<dbReference type="InterPro" id="IPR024786">
    <property type="entry name" value="TORC"/>
</dbReference>
<feature type="compositionally biased region" description="Low complexity" evidence="1">
    <location>
        <begin position="505"/>
        <end position="514"/>
    </location>
</feature>
<dbReference type="InterPro" id="IPR024784">
    <property type="entry name" value="TORC_M"/>
</dbReference>
<feature type="compositionally biased region" description="Polar residues" evidence="1">
    <location>
        <begin position="347"/>
        <end position="364"/>
    </location>
</feature>
<feature type="region of interest" description="Disordered" evidence="1">
    <location>
        <begin position="233"/>
        <end position="252"/>
    </location>
</feature>
<dbReference type="GO" id="GO:0008140">
    <property type="term" value="F:cAMP response element binding protein binding"/>
    <property type="evidence" value="ECO:0007669"/>
    <property type="project" value="TreeGrafter"/>
</dbReference>
<accession>A0A7K5PVZ5</accession>
<feature type="non-terminal residue" evidence="4">
    <location>
        <position position="599"/>
    </location>
</feature>
<evidence type="ECO:0000259" key="3">
    <source>
        <dbReference type="Pfam" id="PF12886"/>
    </source>
</evidence>
<dbReference type="GO" id="GO:0005737">
    <property type="term" value="C:cytoplasm"/>
    <property type="evidence" value="ECO:0007669"/>
    <property type="project" value="InterPro"/>
</dbReference>
<protein>
    <submittedName>
        <fullName evidence="4">CRTC1 protein</fullName>
    </submittedName>
</protein>
<dbReference type="GO" id="GO:0045944">
    <property type="term" value="P:positive regulation of transcription by RNA polymerase II"/>
    <property type="evidence" value="ECO:0007669"/>
    <property type="project" value="TreeGrafter"/>
</dbReference>
<gene>
    <name evidence="4" type="primary">Crtc1</name>
    <name evidence="4" type="ORF">ERYMCC_R09859</name>
</gene>
<dbReference type="GO" id="GO:0005634">
    <property type="term" value="C:nucleus"/>
    <property type="evidence" value="ECO:0007669"/>
    <property type="project" value="InterPro"/>
</dbReference>
<proteinExistence type="predicted"/>
<comment type="caution">
    <text evidence="4">The sequence shown here is derived from an EMBL/GenBank/DDBJ whole genome shotgun (WGS) entry which is preliminary data.</text>
</comment>
<feature type="compositionally biased region" description="Polar residues" evidence="1">
    <location>
        <begin position="399"/>
        <end position="435"/>
    </location>
</feature>
<feature type="compositionally biased region" description="Low complexity" evidence="1">
    <location>
        <begin position="378"/>
        <end position="393"/>
    </location>
</feature>
<evidence type="ECO:0000256" key="1">
    <source>
        <dbReference type="SAM" id="MobiDB-lite"/>
    </source>
</evidence>
<feature type="region of interest" description="Disordered" evidence="1">
    <location>
        <begin position="333"/>
        <end position="435"/>
    </location>
</feature>
<sequence length="599" mass="64301">QLQLQKTQYLQLGQSRGQYYGGSLPNVNQIGNSAMDLPFQHNGALAEAFGAVPVSLTPFQSSALDTSRTTRHHGLVDRVYRDRNRLGSPHRRPLSVDKHGRQISFCPYGTVYLSPPSDTSWRRTNSDSALHQSTMTPAQQESFSGGSQDMQQKRVLLLTVPGMEETTSDADKTLSKQGWDTKKTGSSRPKSCEVPGINIFPSADQENTTALIPATHNTGGSLPDLTNIHFPSPLPTPLDPEESTFPALSSSNSTGNLAANLTHLGISTASQGMTTTPAPSQHRQPSVSPLSLGADSRRPQSQQMSPTLSPLSPITQAVAMDALSLEQQLPPYPFFTQTSSQQQQQPAVASSLPQTPPLLQSSGLQRGPQLPPLSVTVPSTIPQSPPGSQSQPSMGIDINSASLQQYRSNAGSPANQSPTSPVSNQGFSPGSSPQVRDSVLPQALLLVCVFSWISPSLPHSCLEQFNMIENAISSNSLYSPCSTLNYSQAAMMGLTGSHGSLQDSQQQQQQQQQQLNYSSHGNIPNIILTVTGESPPSLSKELTSSLAGVGDVSFDTDSQFPLDELKIDPLTLDGLHMLNDPDMVLTDPATEDTFRMDRL</sequence>
<feature type="region of interest" description="Disordered" evidence="1">
    <location>
        <begin position="165"/>
        <end position="196"/>
    </location>
</feature>
<dbReference type="Proteomes" id="UP000532437">
    <property type="component" value="Unassembled WGS sequence"/>
</dbReference>
<feature type="domain" description="Transducer of regulated CREB activity middle" evidence="2">
    <location>
        <begin position="123"/>
        <end position="269"/>
    </location>
</feature>
<name>A0A7K5PVZ5_9CORV</name>
<dbReference type="Pfam" id="PF12886">
    <property type="entry name" value="TORC_C"/>
    <property type="match status" value="1"/>
</dbReference>
<dbReference type="EMBL" id="VZRG01002468">
    <property type="protein sequence ID" value="NWT59269.1"/>
    <property type="molecule type" value="Genomic_DNA"/>
</dbReference>
<feature type="region of interest" description="Disordered" evidence="1">
    <location>
        <begin position="497"/>
        <end position="516"/>
    </location>
</feature>
<evidence type="ECO:0000313" key="4">
    <source>
        <dbReference type="EMBL" id="NWT59269.1"/>
    </source>
</evidence>
<evidence type="ECO:0000259" key="2">
    <source>
        <dbReference type="Pfam" id="PF12885"/>
    </source>
</evidence>
<keyword evidence="5" id="KW-1185">Reference proteome</keyword>
<dbReference type="AlphaFoldDB" id="A0A7K5PVZ5"/>
<feature type="compositionally biased region" description="Polar residues" evidence="1">
    <location>
        <begin position="269"/>
        <end position="289"/>
    </location>
</feature>
<feature type="compositionally biased region" description="Low complexity" evidence="1">
    <location>
        <begin position="334"/>
        <end position="346"/>
    </location>
</feature>
<dbReference type="InterPro" id="IPR024785">
    <property type="entry name" value="TORC_C"/>
</dbReference>
<organism evidence="4 5">
    <name type="scientific">Erythrocercus mccallii</name>
    <dbReference type="NCBI Taxonomy" id="107208"/>
    <lineage>
        <taxon>Eukaryota</taxon>
        <taxon>Metazoa</taxon>
        <taxon>Chordata</taxon>
        <taxon>Craniata</taxon>
        <taxon>Vertebrata</taxon>
        <taxon>Euteleostomi</taxon>
        <taxon>Archelosauria</taxon>
        <taxon>Archosauria</taxon>
        <taxon>Dinosauria</taxon>
        <taxon>Saurischia</taxon>
        <taxon>Theropoda</taxon>
        <taxon>Coelurosauria</taxon>
        <taxon>Aves</taxon>
        <taxon>Neognathae</taxon>
        <taxon>Neoaves</taxon>
        <taxon>Telluraves</taxon>
        <taxon>Australaves</taxon>
        <taxon>Passeriformes</taxon>
        <taxon>Corvoidea</taxon>
        <taxon>Dicruridae</taxon>
        <taxon>Erythrocercus</taxon>
    </lineage>
</organism>
<feature type="compositionally biased region" description="Polar residues" evidence="1">
    <location>
        <begin position="299"/>
        <end position="311"/>
    </location>
</feature>
<feature type="domain" description="Transducer of regulated CREB activity C-terminal" evidence="3">
    <location>
        <begin position="524"/>
        <end position="599"/>
    </location>
</feature>